<sequence length="230" mass="26064">MKKLMPFIALSLPVQAETLWSDFSLSYLNGSHYQVGDSDRQVATFEYATGTSWGGAFLFIDRLHSDNGDKETYGEFSPKFTLHEFAGTGWVKRLSAAATIEVGEEFTHYLYGAGIGLKPAGFNYLNVDLYRRNNDSGKDSWQTTITWAVPFKLASSQWLFDGFLDWSSAIGEQGTAASMNWTSQLKWNLTPYLGLKSPLYLGMEYAYWNNKYGIQGVHERNANLLIKWHF</sequence>
<dbReference type="RefSeq" id="WP_343846760.1">
    <property type="nucleotide sequence ID" value="NZ_BAAAEI010000023.1"/>
</dbReference>
<evidence type="ECO:0000313" key="1">
    <source>
        <dbReference type="EMBL" id="GAA0368182.1"/>
    </source>
</evidence>
<gene>
    <name evidence="1" type="ORF">GCM10009092_35570</name>
</gene>
<dbReference type="SUPFAM" id="SSF111364">
    <property type="entry name" value="Tsx-like channel"/>
    <property type="match status" value="1"/>
</dbReference>
<organism evidence="1 2">
    <name type="scientific">Bowmanella denitrificans</name>
    <dbReference type="NCBI Taxonomy" id="366582"/>
    <lineage>
        <taxon>Bacteria</taxon>
        <taxon>Pseudomonadati</taxon>
        <taxon>Pseudomonadota</taxon>
        <taxon>Gammaproteobacteria</taxon>
        <taxon>Alteromonadales</taxon>
        <taxon>Alteromonadaceae</taxon>
        <taxon>Bowmanella</taxon>
    </lineage>
</organism>
<dbReference type="EMBL" id="BAAAEI010000023">
    <property type="protein sequence ID" value="GAA0368182.1"/>
    <property type="molecule type" value="Genomic_DNA"/>
</dbReference>
<protein>
    <submittedName>
        <fullName evidence="1">Outer membrane protein OmpK</fullName>
    </submittedName>
</protein>
<comment type="caution">
    <text evidence="1">The sequence shown here is derived from an EMBL/GenBank/DDBJ whole genome shotgun (WGS) entry which is preliminary data.</text>
</comment>
<dbReference type="Proteomes" id="UP001501757">
    <property type="component" value="Unassembled WGS sequence"/>
</dbReference>
<name>A0ABN0XMP4_9ALTE</name>
<dbReference type="InterPro" id="IPR036777">
    <property type="entry name" value="Channel_Tsx-like_sf"/>
</dbReference>
<dbReference type="Gene3D" id="2.40.230.20">
    <property type="entry name" value="Nucleoside-specific channel-forming protein, Tsx-like"/>
    <property type="match status" value="1"/>
</dbReference>
<accession>A0ABN0XMP4</accession>
<evidence type="ECO:0000313" key="2">
    <source>
        <dbReference type="Proteomes" id="UP001501757"/>
    </source>
</evidence>
<proteinExistence type="predicted"/>
<reference evidence="1 2" key="1">
    <citation type="journal article" date="2019" name="Int. J. Syst. Evol. Microbiol.">
        <title>The Global Catalogue of Microorganisms (GCM) 10K type strain sequencing project: providing services to taxonomists for standard genome sequencing and annotation.</title>
        <authorList>
            <consortium name="The Broad Institute Genomics Platform"/>
            <consortium name="The Broad Institute Genome Sequencing Center for Infectious Disease"/>
            <person name="Wu L."/>
            <person name="Ma J."/>
        </authorList>
    </citation>
    <scope>NUCLEOTIDE SEQUENCE [LARGE SCALE GENOMIC DNA]</scope>
    <source>
        <strain evidence="1 2">JCM 13378</strain>
    </source>
</reference>
<keyword evidence="2" id="KW-1185">Reference proteome</keyword>